<dbReference type="PANTHER" id="PTHR47431">
    <property type="entry name" value="ZN(II)2CYS6 TRANSCRIPTION FACTOR (EUROFUNG)-RELATED"/>
    <property type="match status" value="1"/>
</dbReference>
<keyword evidence="4" id="KW-0804">Transcription</keyword>
<evidence type="ECO:0000256" key="2">
    <source>
        <dbReference type="ARBA" id="ARBA00023015"/>
    </source>
</evidence>
<dbReference type="InterPro" id="IPR007219">
    <property type="entry name" value="XnlR_reg_dom"/>
</dbReference>
<keyword evidence="2" id="KW-0805">Transcription regulation</keyword>
<evidence type="ECO:0000259" key="6">
    <source>
        <dbReference type="PROSITE" id="PS50048"/>
    </source>
</evidence>
<dbReference type="PROSITE" id="PS00463">
    <property type="entry name" value="ZN2_CY6_FUNGAL_1"/>
    <property type="match status" value="1"/>
</dbReference>
<name>A0ABR0J5N9_9EURO</name>
<dbReference type="Pfam" id="PF00172">
    <property type="entry name" value="Zn_clus"/>
    <property type="match status" value="1"/>
</dbReference>
<dbReference type="Gene3D" id="4.10.240.10">
    <property type="entry name" value="Zn(2)-C6 fungal-type DNA-binding domain"/>
    <property type="match status" value="1"/>
</dbReference>
<evidence type="ECO:0000256" key="5">
    <source>
        <dbReference type="ARBA" id="ARBA00023242"/>
    </source>
</evidence>
<protein>
    <recommendedName>
        <fullName evidence="6">Zn(2)-C6 fungal-type domain-containing protein</fullName>
    </recommendedName>
</protein>
<dbReference type="SMART" id="SM00066">
    <property type="entry name" value="GAL4"/>
    <property type="match status" value="1"/>
</dbReference>
<sequence length="651" mass="71413">MSTTTETSIATNASKGRTKPPSLLACIACRKSHLKCNGNKPICARCAERNGECIWIDSRRGYREYRKTQPSTDEKHDERPSRNVAIFDESQGREAQPNFLGVDEADPSEIPTLCYDDLFSGIDPIFSTMPLELQAVLPPGNASPTGSDSTMSIPRESHLTAAGKGDDLIDLFYKYFYQAHPFVVPRKMYLDNPSCLPKPLRAVMHHLASHYVPGANHVALENAAKVIFSNDVPDDGFKVQGLLLYAMTSFARFDQEEGAQAVEQAIEIALRIGMNRQSFAIQHGRDNPTLQECWRRTWWTLMIVEGIIVVIGGQSQPYRLFSTFTDVPLPGDDEDYNDLRASPLPRSLADLRNRTFSEDTFAYSSFAYAIEAAYILGSVLALGPDTFAVTDPQVEAIDASITNFFLSLPQDKREVIRQDGHVDQCLGVAHLIINWAAISLHRPRSTLTFIRNHYRTTCTRAEAAGLPALAYSSHTAKALRAANSIINLATVQQSMAYATPTLMCGITTAATVHLPAYAMVDRPDQAAAIKERLQVGISALGAFGEIWPRALIAKGQVAKFAREVLTKPSGCIDTTEPRSVPRIAPEPAAPAQLAVQYDMPFNSDLWMDNLIEADQTADDCGGACSVLDSFTMPSLEDTVAMTQIQSTAAVV</sequence>
<dbReference type="Pfam" id="PF04082">
    <property type="entry name" value="Fungal_trans"/>
    <property type="match status" value="1"/>
</dbReference>
<dbReference type="InterPro" id="IPR036864">
    <property type="entry name" value="Zn2-C6_fun-type_DNA-bd_sf"/>
</dbReference>
<evidence type="ECO:0000256" key="3">
    <source>
        <dbReference type="ARBA" id="ARBA00023125"/>
    </source>
</evidence>
<feature type="domain" description="Zn(2)-C6 fungal-type" evidence="6">
    <location>
        <begin position="25"/>
        <end position="55"/>
    </location>
</feature>
<dbReference type="Proteomes" id="UP001345691">
    <property type="component" value="Unassembled WGS sequence"/>
</dbReference>
<dbReference type="PANTHER" id="PTHR47431:SF1">
    <property type="entry name" value="ZN(II)2CYS6 TRANSCRIPTION FACTOR (EUROFUNG)"/>
    <property type="match status" value="1"/>
</dbReference>
<keyword evidence="5" id="KW-0539">Nucleus</keyword>
<dbReference type="InterPro" id="IPR001138">
    <property type="entry name" value="Zn2Cys6_DnaBD"/>
</dbReference>
<keyword evidence="1" id="KW-0479">Metal-binding</keyword>
<evidence type="ECO:0000256" key="4">
    <source>
        <dbReference type="ARBA" id="ARBA00023163"/>
    </source>
</evidence>
<evidence type="ECO:0000256" key="1">
    <source>
        <dbReference type="ARBA" id="ARBA00022723"/>
    </source>
</evidence>
<dbReference type="PROSITE" id="PS50048">
    <property type="entry name" value="ZN2_CY6_FUNGAL_2"/>
    <property type="match status" value="1"/>
</dbReference>
<dbReference type="CDD" id="cd00067">
    <property type="entry name" value="GAL4"/>
    <property type="match status" value="1"/>
</dbReference>
<gene>
    <name evidence="7" type="ORF">LTR69_007584</name>
</gene>
<keyword evidence="3" id="KW-0238">DNA-binding</keyword>
<evidence type="ECO:0000313" key="8">
    <source>
        <dbReference type="Proteomes" id="UP001345691"/>
    </source>
</evidence>
<proteinExistence type="predicted"/>
<organism evidence="7 8">
    <name type="scientific">Exophiala sideris</name>
    <dbReference type="NCBI Taxonomy" id="1016849"/>
    <lineage>
        <taxon>Eukaryota</taxon>
        <taxon>Fungi</taxon>
        <taxon>Dikarya</taxon>
        <taxon>Ascomycota</taxon>
        <taxon>Pezizomycotina</taxon>
        <taxon>Eurotiomycetes</taxon>
        <taxon>Chaetothyriomycetidae</taxon>
        <taxon>Chaetothyriales</taxon>
        <taxon>Herpotrichiellaceae</taxon>
        <taxon>Exophiala</taxon>
    </lineage>
</organism>
<accession>A0ABR0J5N9</accession>
<dbReference type="CDD" id="cd12148">
    <property type="entry name" value="fungal_TF_MHR"/>
    <property type="match status" value="1"/>
</dbReference>
<reference evidence="7 8" key="1">
    <citation type="submission" date="2023-08" db="EMBL/GenBank/DDBJ databases">
        <title>Black Yeasts Isolated from many extreme environments.</title>
        <authorList>
            <person name="Coleine C."/>
            <person name="Stajich J.E."/>
            <person name="Selbmann L."/>
        </authorList>
    </citation>
    <scope>NUCLEOTIDE SEQUENCE [LARGE SCALE GENOMIC DNA]</scope>
    <source>
        <strain evidence="7 8">CCFEE 6328</strain>
    </source>
</reference>
<dbReference type="SUPFAM" id="SSF57701">
    <property type="entry name" value="Zn2/Cys6 DNA-binding domain"/>
    <property type="match status" value="1"/>
</dbReference>
<comment type="caution">
    <text evidence="7">The sequence shown here is derived from an EMBL/GenBank/DDBJ whole genome shotgun (WGS) entry which is preliminary data.</text>
</comment>
<evidence type="ECO:0000313" key="7">
    <source>
        <dbReference type="EMBL" id="KAK5056946.1"/>
    </source>
</evidence>
<keyword evidence="8" id="KW-1185">Reference proteome</keyword>
<dbReference type="EMBL" id="JAVRRF010000017">
    <property type="protein sequence ID" value="KAK5056946.1"/>
    <property type="molecule type" value="Genomic_DNA"/>
</dbReference>